<comment type="pathway">
    <text evidence="1">Purine metabolism.</text>
</comment>
<dbReference type="Pfam" id="PF02824">
    <property type="entry name" value="TGS"/>
    <property type="match status" value="1"/>
</dbReference>
<dbReference type="EMBL" id="PFAP01000011">
    <property type="protein sequence ID" value="PIR94278.1"/>
    <property type="molecule type" value="Genomic_DNA"/>
</dbReference>
<dbReference type="PANTHER" id="PTHR21262">
    <property type="entry name" value="GUANOSINE-3',5'-BIS DIPHOSPHATE 3'-PYROPHOSPHOHYDROLASE"/>
    <property type="match status" value="1"/>
</dbReference>
<dbReference type="FunFam" id="1.10.3210.10:FF:000001">
    <property type="entry name" value="GTP pyrophosphokinase RelA"/>
    <property type="match status" value="1"/>
</dbReference>
<dbReference type="FunFam" id="3.30.460.10:FF:000001">
    <property type="entry name" value="GTP pyrophosphokinase RelA"/>
    <property type="match status" value="1"/>
</dbReference>
<dbReference type="Gene3D" id="3.30.460.10">
    <property type="entry name" value="Beta Polymerase, domain 2"/>
    <property type="match status" value="1"/>
</dbReference>
<comment type="caution">
    <text evidence="5">The sequence shown here is derived from an EMBL/GenBank/DDBJ whole genome shotgun (WGS) entry which is preliminary data.</text>
</comment>
<dbReference type="FunFam" id="3.10.20.30:FF:000002">
    <property type="entry name" value="GTP pyrophosphokinase (RelA/SpoT)"/>
    <property type="match status" value="1"/>
</dbReference>
<accession>A0A2H0V5D2</accession>
<reference evidence="6" key="1">
    <citation type="submission" date="2017-09" db="EMBL/GenBank/DDBJ databases">
        <title>Depth-based differentiation of microbial function through sediment-hosted aquifers and enrichment of novel symbionts in the deep terrestrial subsurface.</title>
        <authorList>
            <person name="Probst A.J."/>
            <person name="Ladd B."/>
            <person name="Jarett J.K."/>
            <person name="Geller-Mcgrath D.E."/>
            <person name="Sieber C.M.K."/>
            <person name="Emerson J.B."/>
            <person name="Anantharaman K."/>
            <person name="Thomas B.C."/>
            <person name="Malmstrom R."/>
            <person name="Stieglmeier M."/>
            <person name="Klingl A."/>
            <person name="Woyke T."/>
            <person name="Ryan C.M."/>
            <person name="Banfield J.F."/>
        </authorList>
    </citation>
    <scope>NUCLEOTIDE SEQUENCE [LARGE SCALE GENOMIC DNA]</scope>
</reference>
<dbReference type="InterPro" id="IPR003607">
    <property type="entry name" value="HD/PDEase_dom"/>
</dbReference>
<dbReference type="Pfam" id="PF04607">
    <property type="entry name" value="RelA_SpoT"/>
    <property type="match status" value="1"/>
</dbReference>
<dbReference type="InterPro" id="IPR033655">
    <property type="entry name" value="TGS_RelA/SpoT"/>
</dbReference>
<dbReference type="Proteomes" id="UP000229901">
    <property type="component" value="Unassembled WGS sequence"/>
</dbReference>
<dbReference type="GO" id="GO:0005886">
    <property type="term" value="C:plasma membrane"/>
    <property type="evidence" value="ECO:0007669"/>
    <property type="project" value="TreeGrafter"/>
</dbReference>
<gene>
    <name evidence="5" type="ORF">COT97_02185</name>
</gene>
<proteinExistence type="inferred from homology"/>
<feature type="domain" description="TGS" evidence="4">
    <location>
        <begin position="385"/>
        <end position="446"/>
    </location>
</feature>
<dbReference type="SUPFAM" id="SSF109604">
    <property type="entry name" value="HD-domain/PDEase-like"/>
    <property type="match status" value="1"/>
</dbReference>
<dbReference type="InterPro" id="IPR007685">
    <property type="entry name" value="RelA_SpoT"/>
</dbReference>
<dbReference type="PROSITE" id="PS51880">
    <property type="entry name" value="TGS"/>
    <property type="match status" value="1"/>
</dbReference>
<sequence>MTIRKLISTIKGQYPQSDIERVEAAFDFANKAHAGQKRATGANYIEHSLATAQTLAELKLPPNMIIAGLLHDVPEDTEHTLAEIKEKFGTDVAGIVEGITKLSNIKYLGMDRYVENLRKMFVAMAEDIRVIIVKFADRLHNLSTLYALPANKQKRIAMETLEIYAPIANRLGIGELQSRLEDTAFKYAYPEEYIWVEQLIKQNAPIKQKTLNLMIKQLTDELGTEKINYVEIYGRSKHYYSLYRKLLRFNRDITKIYDIVAIRVILKNIADCYATLGIIHSIWKPVKGRIKDYIAQPKPNGYQSLHTTVFGANQEIVELQLRSQTMDEQAEFGIASHWNYKESPQNKQEKSKKEVAWVQDLARWLKDVRDNENFLEGAKIDVFQNRIFVFTPQGDVIDLPDGATPVDFAYHIHTDIGDKTERAIVNNTQISLDTKLKNGDVVEIVTDKNRKGPNPEWLKFVTTRTARQHIAIFKNQSWKNLISKFKK</sequence>
<dbReference type="Gene3D" id="3.10.20.30">
    <property type="match status" value="1"/>
</dbReference>
<dbReference type="PANTHER" id="PTHR21262:SF31">
    <property type="entry name" value="GTP PYROPHOSPHOKINASE"/>
    <property type="match status" value="1"/>
</dbReference>
<evidence type="ECO:0008006" key="7">
    <source>
        <dbReference type="Google" id="ProtNLM"/>
    </source>
</evidence>
<comment type="similarity">
    <text evidence="2">Belongs to the relA/spoT family.</text>
</comment>
<name>A0A2H0V5D2_9BACT</name>
<evidence type="ECO:0000256" key="1">
    <source>
        <dbReference type="ARBA" id="ARBA00025704"/>
    </source>
</evidence>
<dbReference type="InterPro" id="IPR012676">
    <property type="entry name" value="TGS-like"/>
</dbReference>
<dbReference type="Pfam" id="PF13328">
    <property type="entry name" value="HD_4"/>
    <property type="match status" value="1"/>
</dbReference>
<evidence type="ECO:0000313" key="6">
    <source>
        <dbReference type="Proteomes" id="UP000229901"/>
    </source>
</evidence>
<dbReference type="InterPro" id="IPR012675">
    <property type="entry name" value="Beta-grasp_dom_sf"/>
</dbReference>
<evidence type="ECO:0000313" key="5">
    <source>
        <dbReference type="EMBL" id="PIR94278.1"/>
    </source>
</evidence>
<comment type="function">
    <text evidence="2">In eubacteria ppGpp (guanosine 3'-diphosphate 5'-diphosphate) is a mediator of the stringent response that coordinates a variety of cellular activities in response to changes in nutritional abundance.</text>
</comment>
<dbReference type="CDD" id="cd01668">
    <property type="entry name" value="TGS_RSH"/>
    <property type="match status" value="1"/>
</dbReference>
<evidence type="ECO:0000259" key="3">
    <source>
        <dbReference type="PROSITE" id="PS51831"/>
    </source>
</evidence>
<dbReference type="InterPro" id="IPR004095">
    <property type="entry name" value="TGS"/>
</dbReference>
<dbReference type="SMART" id="SM00954">
    <property type="entry name" value="RelA_SpoT"/>
    <property type="match status" value="1"/>
</dbReference>
<dbReference type="CDD" id="cd00077">
    <property type="entry name" value="HDc"/>
    <property type="match status" value="1"/>
</dbReference>
<dbReference type="SUPFAM" id="SSF81301">
    <property type="entry name" value="Nucleotidyltransferase"/>
    <property type="match status" value="1"/>
</dbReference>
<feature type="domain" description="HD" evidence="3">
    <location>
        <begin position="44"/>
        <end position="142"/>
    </location>
</feature>
<dbReference type="SUPFAM" id="SSF81271">
    <property type="entry name" value="TGS-like"/>
    <property type="match status" value="1"/>
</dbReference>
<protein>
    <recommendedName>
        <fullName evidence="7">TGS domain-containing protein</fullName>
    </recommendedName>
</protein>
<dbReference type="PROSITE" id="PS51831">
    <property type="entry name" value="HD"/>
    <property type="match status" value="1"/>
</dbReference>
<dbReference type="Gene3D" id="1.10.3210.10">
    <property type="entry name" value="Hypothetical protein af1432"/>
    <property type="match status" value="1"/>
</dbReference>
<dbReference type="InterPro" id="IPR043519">
    <property type="entry name" value="NT_sf"/>
</dbReference>
<dbReference type="SMART" id="SM00471">
    <property type="entry name" value="HDc"/>
    <property type="match status" value="1"/>
</dbReference>
<dbReference type="InterPro" id="IPR006674">
    <property type="entry name" value="HD_domain"/>
</dbReference>
<dbReference type="NCBIfam" id="TIGR00691">
    <property type="entry name" value="spoT_relA"/>
    <property type="match status" value="1"/>
</dbReference>
<dbReference type="GO" id="GO:0015969">
    <property type="term" value="P:guanosine tetraphosphate metabolic process"/>
    <property type="evidence" value="ECO:0007669"/>
    <property type="project" value="InterPro"/>
</dbReference>
<dbReference type="AlphaFoldDB" id="A0A2H0V5D2"/>
<organism evidence="5 6">
    <name type="scientific">Candidatus Falkowbacteria bacterium CG10_big_fil_rev_8_21_14_0_10_39_11</name>
    <dbReference type="NCBI Taxonomy" id="1974565"/>
    <lineage>
        <taxon>Bacteria</taxon>
        <taxon>Candidatus Falkowiibacteriota</taxon>
    </lineage>
</organism>
<evidence type="ECO:0000256" key="2">
    <source>
        <dbReference type="RuleBase" id="RU003847"/>
    </source>
</evidence>
<dbReference type="InterPro" id="IPR004811">
    <property type="entry name" value="RelA/Spo_fam"/>
</dbReference>
<dbReference type="CDD" id="cd05399">
    <property type="entry name" value="NT_Rel-Spo_like"/>
    <property type="match status" value="1"/>
</dbReference>
<evidence type="ECO:0000259" key="4">
    <source>
        <dbReference type="PROSITE" id="PS51880"/>
    </source>
</evidence>